<sequence length="373" mass="42932">MKILYVQHDMLQWAAARQWSYTTHLSYVDGLRAQGHEVQVILTSCWLRAAEIVGDRKFDQVWINEVTHSVCMRWSATLPPPLKERDFAWLATLAPVRVGIVMETLRYDEAEYAELPELRIRVARMQAAVLPHVTHFCTVDENDVRTIAELGKEAIWTPCHVPVRFFRASRPQVDRPAIFIGTAYARRVKYGQHPRLESLLEFRPSREHQTQLPAMFDLLNWGLRNELLQGPFQAEATDEFVQTMHTVRASLFECYLNGLGDAMATVNLPSFVKTYAGRVIESMAVGQPVVSWHIPDRSQNARLFHENETILFFANDSPDSLADALERLRREPGLAERIGSQAQANALKHHTTEHRVKQILEWVDNGRRPVYWD</sequence>
<evidence type="ECO:0000313" key="2">
    <source>
        <dbReference type="EMBL" id="NYG33375.1"/>
    </source>
</evidence>
<keyword evidence="3" id="KW-1185">Reference proteome</keyword>
<gene>
    <name evidence="2" type="ORF">BDD16_002361</name>
</gene>
<dbReference type="RefSeq" id="WP_179634145.1">
    <property type="nucleotide sequence ID" value="NZ_JACCFH010000001.1"/>
</dbReference>
<dbReference type="SUPFAM" id="SSF53756">
    <property type="entry name" value="UDP-Glycosyltransferase/glycogen phosphorylase"/>
    <property type="match status" value="1"/>
</dbReference>
<dbReference type="Gene3D" id="3.40.50.2000">
    <property type="entry name" value="Glycogen Phosphorylase B"/>
    <property type="match status" value="1"/>
</dbReference>
<protein>
    <recommendedName>
        <fullName evidence="1">Spore protein YkvP/CgeB glycosyl transferase-like domain-containing protein</fullName>
    </recommendedName>
</protein>
<reference evidence="2 3" key="1">
    <citation type="submission" date="2020-07" db="EMBL/GenBank/DDBJ databases">
        <title>Genomic Encyclopedia of Archaeal and Bacterial Type Strains, Phase II (KMG-II): from individual species to whole genera.</title>
        <authorList>
            <person name="Goeker M."/>
        </authorList>
    </citation>
    <scope>NUCLEOTIDE SEQUENCE [LARGE SCALE GENOMIC DNA]</scope>
    <source>
        <strain evidence="2 3">DSM 21226</strain>
    </source>
</reference>
<proteinExistence type="predicted"/>
<evidence type="ECO:0000259" key="1">
    <source>
        <dbReference type="Pfam" id="PF13524"/>
    </source>
</evidence>
<comment type="caution">
    <text evidence="2">The sequence shown here is derived from an EMBL/GenBank/DDBJ whole genome shotgun (WGS) entry which is preliminary data.</text>
</comment>
<dbReference type="Pfam" id="PF13524">
    <property type="entry name" value="Glyco_trans_1_2"/>
    <property type="match status" value="1"/>
</dbReference>
<dbReference type="AlphaFoldDB" id="A0A7Y9UK52"/>
<evidence type="ECO:0000313" key="3">
    <source>
        <dbReference type="Proteomes" id="UP000518288"/>
    </source>
</evidence>
<feature type="domain" description="Spore protein YkvP/CgeB glycosyl transferase-like" evidence="1">
    <location>
        <begin position="264"/>
        <end position="361"/>
    </location>
</feature>
<dbReference type="EMBL" id="JACCFH010000001">
    <property type="protein sequence ID" value="NYG33375.1"/>
    <property type="molecule type" value="Genomic_DNA"/>
</dbReference>
<dbReference type="InterPro" id="IPR055259">
    <property type="entry name" value="YkvP/CgeB_Glyco_trans-like"/>
</dbReference>
<accession>A0A7Y9UK52</accession>
<dbReference type="Proteomes" id="UP000518288">
    <property type="component" value="Unassembled WGS sequence"/>
</dbReference>
<name>A0A7Y9UK52_9BURK</name>
<organism evidence="2 3">
    <name type="scientific">Sphaerotilus montanus</name>
    <dbReference type="NCBI Taxonomy" id="522889"/>
    <lineage>
        <taxon>Bacteria</taxon>
        <taxon>Pseudomonadati</taxon>
        <taxon>Pseudomonadota</taxon>
        <taxon>Betaproteobacteria</taxon>
        <taxon>Burkholderiales</taxon>
        <taxon>Sphaerotilaceae</taxon>
        <taxon>Sphaerotilus</taxon>
    </lineage>
</organism>